<gene>
    <name evidence="3" type="ORF">T10_2609</name>
</gene>
<reference evidence="3 4" key="1">
    <citation type="submission" date="2015-01" db="EMBL/GenBank/DDBJ databases">
        <title>Evolution of Trichinella species and genotypes.</title>
        <authorList>
            <person name="Korhonen P.K."/>
            <person name="Edoardo P."/>
            <person name="Giuseppe L.R."/>
            <person name="Gasser R.B."/>
        </authorList>
    </citation>
    <scope>NUCLEOTIDE SEQUENCE [LARGE SCALE GENOMIC DNA]</scope>
    <source>
        <strain evidence="3">ISS1980</strain>
    </source>
</reference>
<dbReference type="AlphaFoldDB" id="A0A0V1N6Y9"/>
<dbReference type="STRING" id="268474.A0A0V1N6Y9"/>
<feature type="non-terminal residue" evidence="3">
    <location>
        <position position="1"/>
    </location>
</feature>
<dbReference type="InterPro" id="IPR041489">
    <property type="entry name" value="PDZ_6"/>
</dbReference>
<dbReference type="SMART" id="SM00228">
    <property type="entry name" value="PDZ"/>
    <property type="match status" value="1"/>
</dbReference>
<evidence type="ECO:0000259" key="2">
    <source>
        <dbReference type="PROSITE" id="PS50106"/>
    </source>
</evidence>
<keyword evidence="1" id="KW-1133">Transmembrane helix</keyword>
<comment type="caution">
    <text evidence="3">The sequence shown here is derived from an EMBL/GenBank/DDBJ whole genome shotgun (WGS) entry which is preliminary data.</text>
</comment>
<dbReference type="SUPFAM" id="SSF50156">
    <property type="entry name" value="PDZ domain-like"/>
    <property type="match status" value="1"/>
</dbReference>
<feature type="domain" description="PDZ" evidence="2">
    <location>
        <begin position="65"/>
        <end position="144"/>
    </location>
</feature>
<feature type="transmembrane region" description="Helical" evidence="1">
    <location>
        <begin position="12"/>
        <end position="29"/>
    </location>
</feature>
<dbReference type="PROSITE" id="PS50106">
    <property type="entry name" value="PDZ"/>
    <property type="match status" value="1"/>
</dbReference>
<dbReference type="Pfam" id="PF17820">
    <property type="entry name" value="PDZ_6"/>
    <property type="match status" value="1"/>
</dbReference>
<evidence type="ECO:0000256" key="1">
    <source>
        <dbReference type="SAM" id="Phobius"/>
    </source>
</evidence>
<dbReference type="Proteomes" id="UP000054843">
    <property type="component" value="Unassembled WGS sequence"/>
</dbReference>
<evidence type="ECO:0000313" key="4">
    <source>
        <dbReference type="Proteomes" id="UP000054843"/>
    </source>
</evidence>
<dbReference type="Gene3D" id="2.30.42.10">
    <property type="match status" value="1"/>
</dbReference>
<organism evidence="3 4">
    <name type="scientific">Trichinella papuae</name>
    <dbReference type="NCBI Taxonomy" id="268474"/>
    <lineage>
        <taxon>Eukaryota</taxon>
        <taxon>Metazoa</taxon>
        <taxon>Ecdysozoa</taxon>
        <taxon>Nematoda</taxon>
        <taxon>Enoplea</taxon>
        <taxon>Dorylaimia</taxon>
        <taxon>Trichinellida</taxon>
        <taxon>Trichinellidae</taxon>
        <taxon>Trichinella</taxon>
    </lineage>
</organism>
<dbReference type="InterPro" id="IPR001478">
    <property type="entry name" value="PDZ"/>
</dbReference>
<proteinExistence type="predicted"/>
<dbReference type="EMBL" id="JYDO01000006">
    <property type="protein sequence ID" value="KRZ79486.1"/>
    <property type="molecule type" value="Genomic_DNA"/>
</dbReference>
<protein>
    <recommendedName>
        <fullName evidence="2">PDZ domain-containing protein</fullName>
    </recommendedName>
</protein>
<evidence type="ECO:0000313" key="3">
    <source>
        <dbReference type="EMBL" id="KRZ79486.1"/>
    </source>
</evidence>
<keyword evidence="1" id="KW-0812">Transmembrane</keyword>
<dbReference type="InterPro" id="IPR036034">
    <property type="entry name" value="PDZ_sf"/>
</dbReference>
<sequence length="210" mass="24214">LPLQRCNTKAEGLYIYIYIYVLLFFSYFTNNYANCIGLNKFDYFFSYYLTIENKIKMTHEKHRLALKLKRSEQDFGIRLMQWYGQAPASAFVYDVVLESAAYRAGLIIGDRIINVNGTNVKCAEQIHLLINGQSEAHIQIVRPTPDKIEKLYKTPSFSNPQCSLSDSDFETTTDENIVVKGTLLERFPESHWILKMLGRASYLDQIGVGR</sequence>
<keyword evidence="1" id="KW-0472">Membrane</keyword>
<accession>A0A0V1N6Y9</accession>
<keyword evidence="4" id="KW-1185">Reference proteome</keyword>
<name>A0A0V1N6Y9_9BILA</name>